<evidence type="ECO:0000313" key="2">
    <source>
        <dbReference type="Proteomes" id="UP000789920"/>
    </source>
</evidence>
<evidence type="ECO:0000313" key="1">
    <source>
        <dbReference type="EMBL" id="CAG8833329.1"/>
    </source>
</evidence>
<name>A0ACA9SC65_9GLOM</name>
<reference evidence="1" key="1">
    <citation type="submission" date="2021-06" db="EMBL/GenBank/DDBJ databases">
        <authorList>
            <person name="Kallberg Y."/>
            <person name="Tangrot J."/>
            <person name="Rosling A."/>
        </authorList>
    </citation>
    <scope>NUCLEOTIDE SEQUENCE</scope>
    <source>
        <strain evidence="1">MA461A</strain>
    </source>
</reference>
<organism evidence="1 2">
    <name type="scientific">Racocetra persica</name>
    <dbReference type="NCBI Taxonomy" id="160502"/>
    <lineage>
        <taxon>Eukaryota</taxon>
        <taxon>Fungi</taxon>
        <taxon>Fungi incertae sedis</taxon>
        <taxon>Mucoromycota</taxon>
        <taxon>Glomeromycotina</taxon>
        <taxon>Glomeromycetes</taxon>
        <taxon>Diversisporales</taxon>
        <taxon>Gigasporaceae</taxon>
        <taxon>Racocetra</taxon>
    </lineage>
</organism>
<proteinExistence type="predicted"/>
<keyword evidence="2" id="KW-1185">Reference proteome</keyword>
<feature type="non-terminal residue" evidence="1">
    <location>
        <position position="1"/>
    </location>
</feature>
<dbReference type="Proteomes" id="UP000789920">
    <property type="component" value="Unassembled WGS sequence"/>
</dbReference>
<protein>
    <submittedName>
        <fullName evidence="1">6473_t:CDS:1</fullName>
    </submittedName>
</protein>
<sequence length="246" mass="28502">GESAQDAKRYLMKEIIVNYCQKVSSLNYDSFSPEMGVVGGFLANENDKKIAVIKTLLDNHQKLKEFGSAPKKESDSDLVEVVREVYQEKSTIIDNSIQQLEDELIILNISNQGSRERIMRLVKQSRENKIDSSTDVDAKEIEQNRLEMLEGENSQLQELLRKAEVEKERDAKWQEKQISKLEKDHEKDLKEANQRATEALAQLEENKENLTNLRKEAAAKEREIANLQDDRERLEKEIIEKNEKIE</sequence>
<gene>
    <name evidence="1" type="ORF">RPERSI_LOCUS28789</name>
</gene>
<feature type="non-terminal residue" evidence="1">
    <location>
        <position position="246"/>
    </location>
</feature>
<comment type="caution">
    <text evidence="1">The sequence shown here is derived from an EMBL/GenBank/DDBJ whole genome shotgun (WGS) entry which is preliminary data.</text>
</comment>
<accession>A0ACA9SC65</accession>
<dbReference type="EMBL" id="CAJVQC010106185">
    <property type="protein sequence ID" value="CAG8833329.1"/>
    <property type="molecule type" value="Genomic_DNA"/>
</dbReference>